<dbReference type="AlphaFoldDB" id="A0A833VG08"/>
<keyword evidence="3" id="KW-0677">Repeat</keyword>
<keyword evidence="4" id="KW-0547">Nucleotide-binding</keyword>
<protein>
    <submittedName>
        <fullName evidence="7">Putative disease resistance protein RGA1</fullName>
    </submittedName>
</protein>
<keyword evidence="8" id="KW-1185">Reference proteome</keyword>
<comment type="caution">
    <text evidence="7">The sequence shown here is derived from an EMBL/GenBank/DDBJ whole genome shotgun (WGS) entry which is preliminary data.</text>
</comment>
<evidence type="ECO:0000313" key="8">
    <source>
        <dbReference type="Proteomes" id="UP000623129"/>
    </source>
</evidence>
<evidence type="ECO:0000256" key="4">
    <source>
        <dbReference type="ARBA" id="ARBA00022741"/>
    </source>
</evidence>
<comment type="similarity">
    <text evidence="1">Belongs to the disease resistance NB-LRR family.</text>
</comment>
<organism evidence="7 8">
    <name type="scientific">Carex littledalei</name>
    <dbReference type="NCBI Taxonomy" id="544730"/>
    <lineage>
        <taxon>Eukaryota</taxon>
        <taxon>Viridiplantae</taxon>
        <taxon>Streptophyta</taxon>
        <taxon>Embryophyta</taxon>
        <taxon>Tracheophyta</taxon>
        <taxon>Spermatophyta</taxon>
        <taxon>Magnoliopsida</taxon>
        <taxon>Liliopsida</taxon>
        <taxon>Poales</taxon>
        <taxon>Cyperaceae</taxon>
        <taxon>Cyperoideae</taxon>
        <taxon>Cariceae</taxon>
        <taxon>Carex</taxon>
        <taxon>Carex subgen. Euthyceras</taxon>
    </lineage>
</organism>
<dbReference type="InterPro" id="IPR041118">
    <property type="entry name" value="Rx_N"/>
</dbReference>
<dbReference type="GO" id="GO:0000166">
    <property type="term" value="F:nucleotide binding"/>
    <property type="evidence" value="ECO:0007669"/>
    <property type="project" value="UniProtKB-KW"/>
</dbReference>
<name>A0A833VG08_9POAL</name>
<accession>A0A833VG08</accession>
<evidence type="ECO:0000259" key="6">
    <source>
        <dbReference type="Pfam" id="PF18052"/>
    </source>
</evidence>
<evidence type="ECO:0000256" key="5">
    <source>
        <dbReference type="ARBA" id="ARBA00022821"/>
    </source>
</evidence>
<sequence length="170" mass="18833">MTGVELLVGGWFASPVIKSVVEKAQNYLSANYELQKGTQELVETLTRTLLLCQATVKEAEKRTIINNPALADLLRRLKLAVYDAEDVLDNMEAKSIKEKVQGKNKVSKLFASSSLSGLKNMFLPDDNHKSLKKVVDQLNQLSTDIPKILNLSENFSESQRSEAPRGSEAP</sequence>
<evidence type="ECO:0000256" key="3">
    <source>
        <dbReference type="ARBA" id="ARBA00022737"/>
    </source>
</evidence>
<reference evidence="7" key="1">
    <citation type="submission" date="2020-01" db="EMBL/GenBank/DDBJ databases">
        <title>Genome sequence of Kobresia littledalei, the first chromosome-level genome in the family Cyperaceae.</title>
        <authorList>
            <person name="Qu G."/>
        </authorList>
    </citation>
    <scope>NUCLEOTIDE SEQUENCE</scope>
    <source>
        <strain evidence="7">C.B.Clarke</strain>
        <tissue evidence="7">Leaf</tissue>
    </source>
</reference>
<evidence type="ECO:0000256" key="2">
    <source>
        <dbReference type="ARBA" id="ARBA00022614"/>
    </source>
</evidence>
<proteinExistence type="inferred from homology"/>
<dbReference type="GO" id="GO:0006952">
    <property type="term" value="P:defense response"/>
    <property type="evidence" value="ECO:0007669"/>
    <property type="project" value="UniProtKB-KW"/>
</dbReference>
<dbReference type="EMBL" id="SWLB01000005">
    <property type="protein sequence ID" value="KAF3338397.1"/>
    <property type="molecule type" value="Genomic_DNA"/>
</dbReference>
<evidence type="ECO:0000256" key="1">
    <source>
        <dbReference type="ARBA" id="ARBA00008894"/>
    </source>
</evidence>
<keyword evidence="2" id="KW-0433">Leucine-rich repeat</keyword>
<dbReference type="Gene3D" id="1.20.5.4130">
    <property type="match status" value="1"/>
</dbReference>
<feature type="domain" description="Disease resistance N-terminal" evidence="6">
    <location>
        <begin position="16"/>
        <end position="105"/>
    </location>
</feature>
<dbReference type="OrthoDB" id="654183at2759"/>
<dbReference type="Pfam" id="PF18052">
    <property type="entry name" value="Rx_N"/>
    <property type="match status" value="1"/>
</dbReference>
<evidence type="ECO:0000313" key="7">
    <source>
        <dbReference type="EMBL" id="KAF3338397.1"/>
    </source>
</evidence>
<gene>
    <name evidence="7" type="ORF">FCM35_KLT17234</name>
</gene>
<dbReference type="Proteomes" id="UP000623129">
    <property type="component" value="Unassembled WGS sequence"/>
</dbReference>
<keyword evidence="5" id="KW-0611">Plant defense</keyword>